<feature type="transmembrane region" description="Helical" evidence="10">
    <location>
        <begin position="253"/>
        <end position="273"/>
    </location>
</feature>
<dbReference type="EC" id="7.2.2.21" evidence="8"/>
<comment type="caution">
    <text evidence="12">The sequence shown here is derived from an EMBL/GenBank/DDBJ whole genome shotgun (WGS) entry which is preliminary data.</text>
</comment>
<dbReference type="PRINTS" id="PR00119">
    <property type="entry name" value="CATATPASE"/>
</dbReference>
<dbReference type="GO" id="GO:0005886">
    <property type="term" value="C:plasma membrane"/>
    <property type="evidence" value="ECO:0007669"/>
    <property type="project" value="UniProtKB-SubCell"/>
</dbReference>
<dbReference type="InterPro" id="IPR018303">
    <property type="entry name" value="ATPase_P-typ_P_site"/>
</dbReference>
<dbReference type="Proteomes" id="UP000284109">
    <property type="component" value="Unassembled WGS sequence"/>
</dbReference>
<keyword evidence="5 10" id="KW-1133">Transmembrane helix</keyword>
<sequence>MMHFRKLMIIFGIGIVAIILEFGFHQNLWAQIIISVVGLALAVSMTIEMIKTLRSGKYGVDLLAIMAILSTLAVSQYWASLIILLMLVGGDTLEDYAANKAGSELKALLEHAPEQAHLLQKDGTIKDVELDDVAIGADLIVKPGEQVPVDGIVTKGSGTFDESSLTGESKPVDKKVHDELMSGSINGSTAIEYRATKLATDSQYQKIIRLVKESQNQPAHFVRLADRYAVPFTIVALIISGVAWFISGDPNRFAQVLVVASPCPLILAAPIALVSGMSRTSRNGIIVKSGTSIEKMALLKTIYFDKTGTITTGELALNQVQPANDFTAEQLLKYAASAEQQSNHVLAISLLRNYHEQLLPLTHLEEKTAQGVQAQIEGHVVKAGKMDFVNPGHKADNDDPTIFVAIDNQYAGKITFIDQIRPEAQQTITDLRNLDIKHLKMLTGDNEPTAQRISQTAGLTEFQANLLPEDKIKALKNTPENERPMGMVGDGVNDAPSLAVADVGIAMGAKGSTAASESADVVILKDDLSRLVRGVIISRETMSIAKQAVLIGIFICTALMLVAAVGIIPTIIGALLQEVIDTVSILWSLKARHGKTTFEQPLPTAPKANN</sequence>
<comment type="catalytic activity">
    <reaction evidence="9">
        <text>Cd(2+)(in) + ATP + H2O = Cd(2+)(out) + ADP + phosphate + H(+)</text>
        <dbReference type="Rhea" id="RHEA:12132"/>
        <dbReference type="ChEBI" id="CHEBI:15377"/>
        <dbReference type="ChEBI" id="CHEBI:15378"/>
        <dbReference type="ChEBI" id="CHEBI:30616"/>
        <dbReference type="ChEBI" id="CHEBI:43474"/>
        <dbReference type="ChEBI" id="CHEBI:48775"/>
        <dbReference type="ChEBI" id="CHEBI:456216"/>
        <dbReference type="EC" id="7.2.2.21"/>
    </reaction>
</comment>
<dbReference type="PANTHER" id="PTHR48085:SF5">
    <property type="entry name" value="CADMIUM_ZINC-TRANSPORTING ATPASE HMA4-RELATED"/>
    <property type="match status" value="1"/>
</dbReference>
<feature type="transmembrane region" description="Helical" evidence="10">
    <location>
        <begin position="30"/>
        <end position="50"/>
    </location>
</feature>
<feature type="transmembrane region" description="Helical" evidence="10">
    <location>
        <begin position="548"/>
        <end position="576"/>
    </location>
</feature>
<evidence type="ECO:0000313" key="13">
    <source>
        <dbReference type="Proteomes" id="UP000284109"/>
    </source>
</evidence>
<dbReference type="Gene3D" id="3.40.1110.10">
    <property type="entry name" value="Calcium-transporting ATPase, cytoplasmic domain N"/>
    <property type="match status" value="1"/>
</dbReference>
<name>A0A417ZKB7_9LACO</name>
<dbReference type="Pfam" id="PF00702">
    <property type="entry name" value="Hydrolase"/>
    <property type="match status" value="1"/>
</dbReference>
<dbReference type="InterPro" id="IPR036412">
    <property type="entry name" value="HAD-like_sf"/>
</dbReference>
<evidence type="ECO:0000256" key="2">
    <source>
        <dbReference type="ARBA" id="ARBA00006024"/>
    </source>
</evidence>
<dbReference type="PANTHER" id="PTHR48085">
    <property type="entry name" value="CADMIUM/ZINC-TRANSPORTING ATPASE HMA2-RELATED"/>
    <property type="match status" value="1"/>
</dbReference>
<dbReference type="EMBL" id="QOCR01000001">
    <property type="protein sequence ID" value="RHW52316.1"/>
    <property type="molecule type" value="Genomic_DNA"/>
</dbReference>
<protein>
    <recommendedName>
        <fullName evidence="8">Cd(2+)-exporting ATPase</fullName>
        <ecNumber evidence="8">7.2.2.21</ecNumber>
    </recommendedName>
</protein>
<dbReference type="InterPro" id="IPR001757">
    <property type="entry name" value="P_typ_ATPase"/>
</dbReference>
<feature type="transmembrane region" description="Helical" evidence="10">
    <location>
        <begin position="7"/>
        <end position="24"/>
    </location>
</feature>
<accession>A0A417ZKB7</accession>
<dbReference type="OrthoDB" id="9813266at2"/>
<dbReference type="InterPro" id="IPR023298">
    <property type="entry name" value="ATPase_P-typ_TM_dom_sf"/>
</dbReference>
<dbReference type="Pfam" id="PF00122">
    <property type="entry name" value="E1-E2_ATPase"/>
    <property type="match status" value="1"/>
</dbReference>
<dbReference type="GO" id="GO:0008551">
    <property type="term" value="F:P-type cadmium transporter activity"/>
    <property type="evidence" value="ECO:0007669"/>
    <property type="project" value="UniProtKB-EC"/>
</dbReference>
<evidence type="ECO:0000256" key="9">
    <source>
        <dbReference type="ARBA" id="ARBA00049338"/>
    </source>
</evidence>
<reference evidence="12 13" key="1">
    <citation type="submission" date="2018-07" db="EMBL/GenBank/DDBJ databases">
        <title>Genome sequences of six Lactobacillus spp. isolated from bumble bee guts.</title>
        <authorList>
            <person name="Motta E.V.S."/>
            <person name="Moran N.A."/>
        </authorList>
    </citation>
    <scope>NUCLEOTIDE SEQUENCE [LARGE SCALE GENOMIC DNA]</scope>
    <source>
        <strain evidence="12 13">BI-1.1</strain>
    </source>
</reference>
<dbReference type="InterPro" id="IPR023299">
    <property type="entry name" value="ATPase_P-typ_cyto_dom_N"/>
</dbReference>
<evidence type="ECO:0000259" key="11">
    <source>
        <dbReference type="Pfam" id="PF00122"/>
    </source>
</evidence>
<organism evidence="12 13">
    <name type="scientific">Bombilactobacillus bombi</name>
    <dbReference type="NCBI Taxonomy" id="1303590"/>
    <lineage>
        <taxon>Bacteria</taxon>
        <taxon>Bacillati</taxon>
        <taxon>Bacillota</taxon>
        <taxon>Bacilli</taxon>
        <taxon>Lactobacillales</taxon>
        <taxon>Lactobacillaceae</taxon>
        <taxon>Bombilactobacillus</taxon>
    </lineage>
</organism>
<keyword evidence="13" id="KW-1185">Reference proteome</keyword>
<dbReference type="InterPro" id="IPR059000">
    <property type="entry name" value="ATPase_P-type_domA"/>
</dbReference>
<keyword evidence="10" id="KW-0067">ATP-binding</keyword>
<feature type="transmembrane region" description="Helical" evidence="10">
    <location>
        <begin position="228"/>
        <end position="246"/>
    </location>
</feature>
<dbReference type="Gene3D" id="2.70.150.10">
    <property type="entry name" value="Calcium-transporting ATPase, cytoplasmic transduction domain A"/>
    <property type="match status" value="1"/>
</dbReference>
<keyword evidence="10" id="KW-1003">Cell membrane</keyword>
<dbReference type="FunFam" id="2.70.150.10:FF:000002">
    <property type="entry name" value="Copper-transporting ATPase 1, putative"/>
    <property type="match status" value="1"/>
</dbReference>
<dbReference type="GO" id="GO:0005524">
    <property type="term" value="F:ATP binding"/>
    <property type="evidence" value="ECO:0007669"/>
    <property type="project" value="UniProtKB-UniRule"/>
</dbReference>
<keyword evidence="4 10" id="KW-0812">Transmembrane</keyword>
<dbReference type="SUPFAM" id="SSF56784">
    <property type="entry name" value="HAD-like"/>
    <property type="match status" value="1"/>
</dbReference>
<dbReference type="CDD" id="cd07544">
    <property type="entry name" value="P-type_ATPase_HM"/>
    <property type="match status" value="1"/>
</dbReference>
<keyword evidence="6" id="KW-0406">Ion transport</keyword>
<dbReference type="InterPro" id="IPR051014">
    <property type="entry name" value="Cation_Transport_ATPase_IB"/>
</dbReference>
<proteinExistence type="inferred from homology"/>
<evidence type="ECO:0000256" key="6">
    <source>
        <dbReference type="ARBA" id="ARBA00023065"/>
    </source>
</evidence>
<evidence type="ECO:0000256" key="10">
    <source>
        <dbReference type="RuleBase" id="RU362081"/>
    </source>
</evidence>
<dbReference type="InterPro" id="IPR027256">
    <property type="entry name" value="P-typ_ATPase_IB"/>
</dbReference>
<evidence type="ECO:0000256" key="4">
    <source>
        <dbReference type="ARBA" id="ARBA00022692"/>
    </source>
</evidence>
<evidence type="ECO:0000256" key="3">
    <source>
        <dbReference type="ARBA" id="ARBA00022539"/>
    </source>
</evidence>
<dbReference type="Gene3D" id="3.40.50.1000">
    <property type="entry name" value="HAD superfamily/HAD-like"/>
    <property type="match status" value="1"/>
</dbReference>
<evidence type="ECO:0000256" key="7">
    <source>
        <dbReference type="ARBA" id="ARBA00023136"/>
    </source>
</evidence>
<dbReference type="PRINTS" id="PR00120">
    <property type="entry name" value="HATPASE"/>
</dbReference>
<dbReference type="InterPro" id="IPR023214">
    <property type="entry name" value="HAD_sf"/>
</dbReference>
<gene>
    <name evidence="12" type="primary">cadA</name>
    <name evidence="12" type="ORF">DS831_03045</name>
</gene>
<keyword evidence="3" id="KW-0104">Cadmium</keyword>
<dbReference type="NCBIfam" id="TIGR01494">
    <property type="entry name" value="ATPase_P-type"/>
    <property type="match status" value="1"/>
</dbReference>
<evidence type="ECO:0000313" key="12">
    <source>
        <dbReference type="EMBL" id="RHW52316.1"/>
    </source>
</evidence>
<evidence type="ECO:0000256" key="1">
    <source>
        <dbReference type="ARBA" id="ARBA00004651"/>
    </source>
</evidence>
<evidence type="ECO:0000256" key="8">
    <source>
        <dbReference type="ARBA" id="ARBA00039103"/>
    </source>
</evidence>
<keyword evidence="12" id="KW-0378">Hydrolase</keyword>
<keyword evidence="6" id="KW-0813">Transport</keyword>
<feature type="domain" description="P-type ATPase A" evidence="11">
    <location>
        <begin position="111"/>
        <end position="212"/>
    </location>
</feature>
<dbReference type="GO" id="GO:0016887">
    <property type="term" value="F:ATP hydrolysis activity"/>
    <property type="evidence" value="ECO:0007669"/>
    <property type="project" value="InterPro"/>
</dbReference>
<evidence type="ECO:0000256" key="5">
    <source>
        <dbReference type="ARBA" id="ARBA00022989"/>
    </source>
</evidence>
<keyword evidence="7 10" id="KW-0472">Membrane</keyword>
<dbReference type="NCBIfam" id="TIGR01512">
    <property type="entry name" value="ATPase-IB2_Cd"/>
    <property type="match status" value="1"/>
</dbReference>
<dbReference type="InterPro" id="IPR008250">
    <property type="entry name" value="ATPase_P-typ_transduc_dom_A_sf"/>
</dbReference>
<dbReference type="AlphaFoldDB" id="A0A417ZKB7"/>
<dbReference type="SUPFAM" id="SSF81653">
    <property type="entry name" value="Calcium ATPase, transduction domain A"/>
    <property type="match status" value="1"/>
</dbReference>
<comment type="similarity">
    <text evidence="2 10">Belongs to the cation transport ATPase (P-type) (TC 3.A.3) family. Type IB subfamily.</text>
</comment>
<keyword evidence="10" id="KW-0479">Metal-binding</keyword>
<dbReference type="GO" id="GO:0046872">
    <property type="term" value="F:metal ion binding"/>
    <property type="evidence" value="ECO:0007669"/>
    <property type="project" value="UniProtKB-KW"/>
</dbReference>
<dbReference type="NCBIfam" id="TIGR01525">
    <property type="entry name" value="ATPase-IB_hvy"/>
    <property type="match status" value="1"/>
</dbReference>
<keyword evidence="10" id="KW-0547">Nucleotide-binding</keyword>
<dbReference type="SUPFAM" id="SSF81665">
    <property type="entry name" value="Calcium ATPase, transmembrane domain M"/>
    <property type="match status" value="1"/>
</dbReference>
<dbReference type="PROSITE" id="PS00154">
    <property type="entry name" value="ATPASE_E1_E2"/>
    <property type="match status" value="1"/>
</dbReference>
<comment type="subcellular location">
    <subcellularLocation>
        <location evidence="1">Cell membrane</location>
        <topology evidence="1">Multi-pass membrane protein</topology>
    </subcellularLocation>
</comment>